<proteinExistence type="predicted"/>
<evidence type="ECO:0000313" key="3">
    <source>
        <dbReference type="EMBL" id="CAH0373285.1"/>
    </source>
</evidence>
<keyword evidence="1" id="KW-1133">Transmembrane helix</keyword>
<protein>
    <recommendedName>
        <fullName evidence="5">RING-type domain-containing protein</fullName>
    </recommendedName>
</protein>
<feature type="transmembrane region" description="Helical" evidence="1">
    <location>
        <begin position="833"/>
        <end position="859"/>
    </location>
</feature>
<feature type="transmembrane region" description="Helical" evidence="1">
    <location>
        <begin position="1286"/>
        <end position="1310"/>
    </location>
</feature>
<accession>A0A8J2X095</accession>
<dbReference type="InterPro" id="IPR039903">
    <property type="entry name" value="Zswim2"/>
</dbReference>
<evidence type="ECO:0000256" key="2">
    <source>
        <dbReference type="SAM" id="SignalP"/>
    </source>
</evidence>
<feature type="transmembrane region" description="Helical" evidence="1">
    <location>
        <begin position="879"/>
        <end position="899"/>
    </location>
</feature>
<keyword evidence="4" id="KW-1185">Reference proteome</keyword>
<dbReference type="GO" id="GO:0061630">
    <property type="term" value="F:ubiquitin protein ligase activity"/>
    <property type="evidence" value="ECO:0007669"/>
    <property type="project" value="InterPro"/>
</dbReference>
<dbReference type="PANTHER" id="PTHR21540">
    <property type="entry name" value="RING FINGER AND SWIM DOMAIN-CONTAINING PROTEIN 2"/>
    <property type="match status" value="1"/>
</dbReference>
<gene>
    <name evidence="3" type="ORF">PECAL_4P04700</name>
</gene>
<dbReference type="PANTHER" id="PTHR21540:SF3">
    <property type="entry name" value="E3 UBIQUITIN-PROTEIN LIGASE ZSWIM2"/>
    <property type="match status" value="1"/>
</dbReference>
<keyword evidence="1" id="KW-0812">Transmembrane</keyword>
<feature type="chain" id="PRO_5035320467" description="RING-type domain-containing protein" evidence="2">
    <location>
        <begin position="17"/>
        <end position="1447"/>
    </location>
</feature>
<evidence type="ECO:0008006" key="5">
    <source>
        <dbReference type="Google" id="ProtNLM"/>
    </source>
</evidence>
<dbReference type="Gene3D" id="3.30.40.10">
    <property type="entry name" value="Zinc/RING finger domain, C3HC4 (zinc finger)"/>
    <property type="match status" value="1"/>
</dbReference>
<feature type="signal peptide" evidence="2">
    <location>
        <begin position="1"/>
        <end position="16"/>
    </location>
</feature>
<evidence type="ECO:0000313" key="4">
    <source>
        <dbReference type="Proteomes" id="UP000789595"/>
    </source>
</evidence>
<feature type="transmembrane region" description="Helical" evidence="1">
    <location>
        <begin position="1330"/>
        <end position="1352"/>
    </location>
</feature>
<keyword evidence="1" id="KW-0472">Membrane</keyword>
<dbReference type="EMBL" id="CAKKNE010000004">
    <property type="protein sequence ID" value="CAH0373285.1"/>
    <property type="molecule type" value="Genomic_DNA"/>
</dbReference>
<feature type="transmembrane region" description="Helical" evidence="1">
    <location>
        <begin position="801"/>
        <end position="821"/>
    </location>
</feature>
<dbReference type="SUPFAM" id="SSF57850">
    <property type="entry name" value="RING/U-box"/>
    <property type="match status" value="1"/>
</dbReference>
<dbReference type="Proteomes" id="UP000789595">
    <property type="component" value="Unassembled WGS sequence"/>
</dbReference>
<dbReference type="InterPro" id="IPR013083">
    <property type="entry name" value="Znf_RING/FYVE/PHD"/>
</dbReference>
<keyword evidence="2" id="KW-0732">Signal</keyword>
<sequence>MAFLASFLRTLTLAFAALHFLDPAPLGRGPRAPRVDPRQCATRSKERAARAALWQRAKANTWARLTSFYEGIKAELARRSRCWAAAPDLIPAARCFWRAELPLPPSDEERRSVRELLRFANITGKLARETKRDVFRKMRDEDLARRGARASQLSPDYEAATTEVWRHIRATPRGAPNTTDVRAWADKVGEWGPEWLATFAQRSNATLLEDKQAIAAAELAFHLFDPGLQLKVTTNLTKLSEALARPFNGDYAPVRLGVIPLRGRRQRLFAGWALLRMMDRGGDARDAAYEALKSHAGSVAESVLDPLTQLVALHMITHLSQDDEAAKWMAILFPSKQLCAALEGYLFDGHGECRREEWSRSDEEKVWLLEAGYRAVWGLASNSGAMAEHCGRGLVAAITQPGRDFFRERERAVALTGDASALTAYDYEAATIRNAAFALRILARNDKARRHVALQLSLPEAATIGDIDEAIMVASGADAASGLESAFAFVGRTVPPFLRRDAQRAVARTRVAWHHPAHAAPAVYGSLTVELLAAGLLRASWLRPFLGNEATASLVKRANEQALFSAEAPKPASKPAVALIRCGKDKVAETCEACLSHQGMCAGDCTLGGYLSFSQTNMDLWTEVHPEWSYEDYDRAVQARWDALDEDGKRIFGRDGVCEPQPVLVDCGGAQGLVAESCEACGARHGMCTGACHWVLPETPKPPNWLQRKAAELGAYNRKNAPGVYRAFESVGLGGSDRLYGQPDAKQECPAGEGADGECLSTRVCAPIPFPQKPEEDTWAKAKQGLSLFGKAAGQFIRETWPALLILAIIAFILISQRTVIQHVLHKMSETFFELYIIALTDACVRHALLMGVAIIAWMRVGAPWLPFIFAPVFYGTLLPLWFLLACWLLVCVVVPVWAAHTMHRFGRACYDAFKRRRASRRAARDGRNALHEGRDGVEAVLAGALDAQGPPPGAIHLRIRCNGEVVYFKVGLQVSIGAVFEAFAERKRVGVEALRFRVEGADSDVSDTVPTVGQLGFANLILIDCFVRETAVSAEEERRRMAAADAASRPMNAAVVVATPEELAAIAERRDERRAVEAGRRAVAAAAAERRAAAGAEETKDGEAPAAAPEAADAAAAAELDPTVAALLAHVGLARLAADFAREQIDATNIKDVAVQDLVGPPLNLAPDDARRLVEAVARAAALRAYLDRAELGHLAVALGDRTVESLAHLTAEELAALGADDAQRLRDAIRDRPPGLHDSLERVEAAVDQVAADLHAQGAAQWADLAADVAAEASDAIKGCASTLLFVISVALVAPLIAMCTALYILTLEIALDSIDHVLCSYTNDVHVWQQALGNACNAIFVLTLAGPLLQAERRMVARVQVMAALGPLLRCIDSLKHRLTRRAVERREVNDGDVCPICHEELTDQEMGPLAFCRWGCGRAVHDECAKLWLTKSDSCVLCGAAWS</sequence>
<comment type="caution">
    <text evidence="3">The sequence shown here is derived from an EMBL/GenBank/DDBJ whole genome shotgun (WGS) entry which is preliminary data.</text>
</comment>
<name>A0A8J2X095_9STRA</name>
<dbReference type="OrthoDB" id="8062037at2759"/>
<reference evidence="3" key="1">
    <citation type="submission" date="2021-11" db="EMBL/GenBank/DDBJ databases">
        <authorList>
            <consortium name="Genoscope - CEA"/>
            <person name="William W."/>
        </authorList>
    </citation>
    <scope>NUCLEOTIDE SEQUENCE</scope>
</reference>
<evidence type="ECO:0000256" key="1">
    <source>
        <dbReference type="SAM" id="Phobius"/>
    </source>
</evidence>
<organism evidence="3 4">
    <name type="scientific">Pelagomonas calceolata</name>
    <dbReference type="NCBI Taxonomy" id="35677"/>
    <lineage>
        <taxon>Eukaryota</taxon>
        <taxon>Sar</taxon>
        <taxon>Stramenopiles</taxon>
        <taxon>Ochrophyta</taxon>
        <taxon>Pelagophyceae</taxon>
        <taxon>Pelagomonadales</taxon>
        <taxon>Pelagomonadaceae</taxon>
        <taxon>Pelagomonas</taxon>
    </lineage>
</organism>